<evidence type="ECO:0000313" key="7">
    <source>
        <dbReference type="Proteomes" id="UP000317238"/>
    </source>
</evidence>
<sequence>MSKSKKSSPSSAASGGRRQFTKEFKEQAVQMLLDGHSAPSIVERLGLSGTNLLYRWRRELVGQSGKTTEVLDDRVRKLEAELKRVQQERDILKKALAIFGRSG</sequence>
<dbReference type="Pfam" id="PF01527">
    <property type="entry name" value="HTH_Tnp_1"/>
    <property type="match status" value="1"/>
</dbReference>
<dbReference type="InterPro" id="IPR002514">
    <property type="entry name" value="Transposase_8"/>
</dbReference>
<dbReference type="GO" id="GO:0003677">
    <property type="term" value="F:DNA binding"/>
    <property type="evidence" value="ECO:0007669"/>
    <property type="project" value="InterPro"/>
</dbReference>
<evidence type="ECO:0000313" key="4">
    <source>
        <dbReference type="EMBL" id="TWT68846.1"/>
    </source>
</evidence>
<evidence type="ECO:0000313" key="6">
    <source>
        <dbReference type="EMBL" id="TWT69998.1"/>
    </source>
</evidence>
<dbReference type="SUPFAM" id="SSF46689">
    <property type="entry name" value="Homeodomain-like"/>
    <property type="match status" value="1"/>
</dbReference>
<dbReference type="EMBL" id="SJPL01000001">
    <property type="protein sequence ID" value="TWT68846.1"/>
    <property type="molecule type" value="Genomic_DNA"/>
</dbReference>
<dbReference type="RefSeq" id="WP_197203209.1">
    <property type="nucleotide sequence ID" value="NZ_SJPL01000001.1"/>
</dbReference>
<organism evidence="6 7">
    <name type="scientific">Crateriforma conspicua</name>
    <dbReference type="NCBI Taxonomy" id="2527996"/>
    <lineage>
        <taxon>Bacteria</taxon>
        <taxon>Pseudomonadati</taxon>
        <taxon>Planctomycetota</taxon>
        <taxon>Planctomycetia</taxon>
        <taxon>Planctomycetales</taxon>
        <taxon>Planctomycetaceae</taxon>
        <taxon>Crateriforma</taxon>
    </lineage>
</organism>
<dbReference type="InterPro" id="IPR009057">
    <property type="entry name" value="Homeodomain-like_sf"/>
</dbReference>
<dbReference type="Proteomes" id="UP000317238">
    <property type="component" value="Unassembled WGS sequence"/>
</dbReference>
<evidence type="ECO:0000313" key="5">
    <source>
        <dbReference type="EMBL" id="TWT69523.1"/>
    </source>
</evidence>
<keyword evidence="1" id="KW-0175">Coiled coil</keyword>
<dbReference type="Gene3D" id="1.10.10.60">
    <property type="entry name" value="Homeodomain-like"/>
    <property type="match status" value="1"/>
</dbReference>
<dbReference type="GO" id="GO:0006313">
    <property type="term" value="P:DNA transposition"/>
    <property type="evidence" value="ECO:0007669"/>
    <property type="project" value="InterPro"/>
</dbReference>
<dbReference type="AlphaFoldDB" id="A0A5C5Y4Z2"/>
<dbReference type="GO" id="GO:0004803">
    <property type="term" value="F:transposase activity"/>
    <property type="evidence" value="ECO:0007669"/>
    <property type="project" value="InterPro"/>
</dbReference>
<keyword evidence="7" id="KW-1185">Reference proteome</keyword>
<gene>
    <name evidence="2" type="ORF">Pan14r_02870</name>
    <name evidence="3" type="ORF">Pan14r_08430</name>
    <name evidence="4" type="ORF">Pan14r_11290</name>
    <name evidence="5" type="ORF">Pan14r_18110</name>
    <name evidence="6" type="ORF">Pan14r_22950</name>
</gene>
<protein>
    <submittedName>
        <fullName evidence="6">Transposase</fullName>
    </submittedName>
</protein>
<feature type="coiled-coil region" evidence="1">
    <location>
        <begin position="68"/>
        <end position="95"/>
    </location>
</feature>
<proteinExistence type="predicted"/>
<name>A0A5C5Y4Z2_9PLAN</name>
<accession>A0A5C5Y4Z2</accession>
<dbReference type="EMBL" id="SJPL01000001">
    <property type="protein sequence ID" value="TWT68049.1"/>
    <property type="molecule type" value="Genomic_DNA"/>
</dbReference>
<dbReference type="EMBL" id="SJPL01000001">
    <property type="protein sequence ID" value="TWT68596.1"/>
    <property type="molecule type" value="Genomic_DNA"/>
</dbReference>
<evidence type="ECO:0000313" key="2">
    <source>
        <dbReference type="EMBL" id="TWT68049.1"/>
    </source>
</evidence>
<dbReference type="EMBL" id="SJPL01000001">
    <property type="protein sequence ID" value="TWT69998.1"/>
    <property type="molecule type" value="Genomic_DNA"/>
</dbReference>
<reference evidence="6 7" key="1">
    <citation type="submission" date="2019-02" db="EMBL/GenBank/DDBJ databases">
        <title>Deep-cultivation of Planctomycetes and their phenomic and genomic characterization uncovers novel biology.</title>
        <authorList>
            <person name="Wiegand S."/>
            <person name="Jogler M."/>
            <person name="Boedeker C."/>
            <person name="Pinto D."/>
            <person name="Vollmers J."/>
            <person name="Rivas-Marin E."/>
            <person name="Kohn T."/>
            <person name="Peeters S.H."/>
            <person name="Heuer A."/>
            <person name="Rast P."/>
            <person name="Oberbeckmann S."/>
            <person name="Bunk B."/>
            <person name="Jeske O."/>
            <person name="Meyerdierks A."/>
            <person name="Storesund J.E."/>
            <person name="Kallscheuer N."/>
            <person name="Luecker S."/>
            <person name="Lage O.M."/>
            <person name="Pohl T."/>
            <person name="Merkel B.J."/>
            <person name="Hornburger P."/>
            <person name="Mueller R.-W."/>
            <person name="Bruemmer F."/>
            <person name="Labrenz M."/>
            <person name="Spormann A.M."/>
            <person name="Op Den Camp H."/>
            <person name="Overmann J."/>
            <person name="Amann R."/>
            <person name="Jetten M.S.M."/>
            <person name="Mascher T."/>
            <person name="Medema M.H."/>
            <person name="Devos D.P."/>
            <person name="Kaster A.-K."/>
            <person name="Ovreas L."/>
            <person name="Rohde M."/>
            <person name="Galperin M.Y."/>
            <person name="Jogler C."/>
        </authorList>
    </citation>
    <scope>NUCLEOTIDE SEQUENCE [LARGE SCALE GENOMIC DNA]</scope>
    <source>
        <strain evidence="6 7">Pan14r</strain>
    </source>
</reference>
<comment type="caution">
    <text evidence="6">The sequence shown here is derived from an EMBL/GenBank/DDBJ whole genome shotgun (WGS) entry which is preliminary data.</text>
</comment>
<evidence type="ECO:0000256" key="1">
    <source>
        <dbReference type="SAM" id="Coils"/>
    </source>
</evidence>
<dbReference type="EMBL" id="SJPL01000001">
    <property type="protein sequence ID" value="TWT69523.1"/>
    <property type="molecule type" value="Genomic_DNA"/>
</dbReference>
<evidence type="ECO:0000313" key="3">
    <source>
        <dbReference type="EMBL" id="TWT68596.1"/>
    </source>
</evidence>